<geneLocation type="plasmid" evidence="1 2">
    <name>pP742402</name>
</geneLocation>
<proteinExistence type="predicted"/>
<reference evidence="2" key="1">
    <citation type="journal article" date="2011" name="MBio">
        <title>Novel metabolic attributes of the genus Cyanothece, comprising a group of unicellular nitrogen-fixing Cyanobacteria.</title>
        <authorList>
            <person name="Bandyopadhyay A."/>
            <person name="Elvitigala T."/>
            <person name="Welsh E."/>
            <person name="Stockel J."/>
            <person name="Liberton M."/>
            <person name="Min H."/>
            <person name="Sherman L.A."/>
            <person name="Pakrasi H.B."/>
        </authorList>
    </citation>
    <scope>NUCLEOTIDE SEQUENCE [LARGE SCALE GENOMIC DNA]</scope>
    <source>
        <strain evidence="2">PCC 7424</strain>
        <plasmid evidence="2">pP742402</plasmid>
    </source>
</reference>
<sequence>MKIFFRNGNILLLKRGASKYFYYPNGKPRREYEKRVWDSERDSAGVAHVLVGKQEEVKRWRETEEYWQERFGISYTERIRENERTEQQARRKRLGIRD</sequence>
<dbReference type="KEGG" id="cyc:PCC7424_5422"/>
<dbReference type="EMBL" id="CP001293">
    <property type="protein sequence ID" value="ACK73997.1"/>
    <property type="molecule type" value="Genomic_DNA"/>
</dbReference>
<keyword evidence="1" id="KW-0614">Plasmid</keyword>
<dbReference type="Proteomes" id="UP000002384">
    <property type="component" value="Plasmid pP742402"/>
</dbReference>
<keyword evidence="2" id="KW-1185">Reference proteome</keyword>
<evidence type="ECO:0000313" key="2">
    <source>
        <dbReference type="Proteomes" id="UP000002384"/>
    </source>
</evidence>
<gene>
    <name evidence="1" type="ordered locus">PCC7424_5422</name>
</gene>
<protein>
    <submittedName>
        <fullName evidence="1">Uncharacterized protein</fullName>
    </submittedName>
</protein>
<organism evidence="1 2">
    <name type="scientific">Gloeothece citriformis (strain PCC 7424)</name>
    <name type="common">Cyanothece sp. (strain PCC 7424)</name>
    <dbReference type="NCBI Taxonomy" id="65393"/>
    <lineage>
        <taxon>Bacteria</taxon>
        <taxon>Bacillati</taxon>
        <taxon>Cyanobacteriota</taxon>
        <taxon>Cyanophyceae</taxon>
        <taxon>Oscillatoriophycideae</taxon>
        <taxon>Chroococcales</taxon>
        <taxon>Aphanothecaceae</taxon>
        <taxon>Gloeothece</taxon>
        <taxon>Gloeothece citriformis</taxon>
    </lineage>
</organism>
<accession>B7KMH5</accession>
<name>B7KMH5_GLOC7</name>
<dbReference type="AlphaFoldDB" id="B7KMH5"/>
<evidence type="ECO:0000313" key="1">
    <source>
        <dbReference type="EMBL" id="ACK73997.1"/>
    </source>
</evidence>
<dbReference type="HOGENOM" id="CLU_2329050_0_0_3"/>